<keyword evidence="6" id="KW-0862">Zinc</keyword>
<proteinExistence type="inferred from homology"/>
<dbReference type="InterPro" id="IPR006330">
    <property type="entry name" value="Ado/ade_deaminase"/>
</dbReference>
<evidence type="ECO:0000256" key="5">
    <source>
        <dbReference type="ARBA" id="ARBA00022801"/>
    </source>
</evidence>
<feature type="domain" description="Adenosine deaminase" evidence="7">
    <location>
        <begin position="6"/>
        <end position="321"/>
    </location>
</feature>
<evidence type="ECO:0000256" key="6">
    <source>
        <dbReference type="ARBA" id="ARBA00022833"/>
    </source>
</evidence>
<dbReference type="NCBIfam" id="TIGR01430">
    <property type="entry name" value="aden_deam"/>
    <property type="match status" value="1"/>
</dbReference>
<comment type="caution">
    <text evidence="8">The sequence shown here is derived from an EMBL/GenBank/DDBJ whole genome shotgun (WGS) entry which is preliminary data.</text>
</comment>
<dbReference type="GO" id="GO:0004000">
    <property type="term" value="F:adenosine deaminase activity"/>
    <property type="evidence" value="ECO:0007669"/>
    <property type="project" value="TreeGrafter"/>
</dbReference>
<dbReference type="Pfam" id="PF00962">
    <property type="entry name" value="A_deaminase"/>
    <property type="match status" value="1"/>
</dbReference>
<accession>A0A419T6L1</accession>
<evidence type="ECO:0000256" key="2">
    <source>
        <dbReference type="ARBA" id="ARBA00006676"/>
    </source>
</evidence>
<comment type="similarity">
    <text evidence="2">Belongs to the metallo-dependent hydrolases superfamily. Adenosine and AMP deaminases family.</text>
</comment>
<keyword evidence="9" id="KW-1185">Reference proteome</keyword>
<evidence type="ECO:0000256" key="1">
    <source>
        <dbReference type="ARBA" id="ARBA00001947"/>
    </source>
</evidence>
<dbReference type="PANTHER" id="PTHR11409">
    <property type="entry name" value="ADENOSINE DEAMINASE"/>
    <property type="match status" value="1"/>
</dbReference>
<dbReference type="Gene3D" id="3.20.20.140">
    <property type="entry name" value="Metal-dependent hydrolases"/>
    <property type="match status" value="1"/>
</dbReference>
<dbReference type="GO" id="GO:0043103">
    <property type="term" value="P:hypoxanthine salvage"/>
    <property type="evidence" value="ECO:0007669"/>
    <property type="project" value="TreeGrafter"/>
</dbReference>
<organism evidence="8 9">
    <name type="scientific">Lacrimispora algidixylanolytica</name>
    <dbReference type="NCBI Taxonomy" id="94868"/>
    <lineage>
        <taxon>Bacteria</taxon>
        <taxon>Bacillati</taxon>
        <taxon>Bacillota</taxon>
        <taxon>Clostridia</taxon>
        <taxon>Lachnospirales</taxon>
        <taxon>Lachnospiraceae</taxon>
        <taxon>Lacrimispora</taxon>
    </lineage>
</organism>
<dbReference type="GO" id="GO:0006154">
    <property type="term" value="P:adenosine catabolic process"/>
    <property type="evidence" value="ECO:0007669"/>
    <property type="project" value="TreeGrafter"/>
</dbReference>
<dbReference type="AlphaFoldDB" id="A0A419T6L1"/>
<reference evidence="8 9" key="1">
    <citation type="submission" date="2016-08" db="EMBL/GenBank/DDBJ databases">
        <title>A new outlook on sporulation: Clostridium algidixylanolyticum.</title>
        <authorList>
            <person name="Poppleton D.I."/>
            <person name="Gribaldo S."/>
        </authorList>
    </citation>
    <scope>NUCLEOTIDE SEQUENCE [LARGE SCALE GENOMIC DNA]</scope>
    <source>
        <strain evidence="8 9">SPL73</strain>
    </source>
</reference>
<dbReference type="GO" id="GO:0046872">
    <property type="term" value="F:metal ion binding"/>
    <property type="evidence" value="ECO:0007669"/>
    <property type="project" value="UniProtKB-KW"/>
</dbReference>
<dbReference type="InterPro" id="IPR032466">
    <property type="entry name" value="Metal_Hydrolase"/>
</dbReference>
<sequence>MKRLETDLHLHLDGSLSTDVVRLLAAEIGYDFEGKSVKESISVGDDCKSLVEYLKCFDLPAQLLQTEDALELASKDLVIRLAEQGLIYTEIRFAPQLHMRKGLTKEKVVQSVIRGVEKGTKEAPSIQAGILLCSMVNGSDKENEETFDLAGGYLNKGVAGVDIAGPEGMVPMAHFEPLFKKAYQMDIPFTIHAGECGDCENIIKAVAYGAKRIGHGCAAIQSETCMDLLKREKIILEMCVISNLQTKAVPSIKEHPLKAFYDRGIRVTYNTDNTTVSDTSLLKEAEIIKEHMGFTESDLRQMNRYALEGAFLKQEEKEKIIAFFDNNNYNE</sequence>
<dbReference type="Proteomes" id="UP000284277">
    <property type="component" value="Unassembled WGS sequence"/>
</dbReference>
<evidence type="ECO:0000256" key="3">
    <source>
        <dbReference type="ARBA" id="ARBA00012784"/>
    </source>
</evidence>
<keyword evidence="5" id="KW-0378">Hydrolase</keyword>
<dbReference type="GO" id="GO:0005829">
    <property type="term" value="C:cytosol"/>
    <property type="evidence" value="ECO:0007669"/>
    <property type="project" value="TreeGrafter"/>
</dbReference>
<dbReference type="SUPFAM" id="SSF51556">
    <property type="entry name" value="Metallo-dependent hydrolases"/>
    <property type="match status" value="1"/>
</dbReference>
<gene>
    <name evidence="8" type="ORF">BET01_15690</name>
</gene>
<dbReference type="GO" id="GO:0046103">
    <property type="term" value="P:inosine biosynthetic process"/>
    <property type="evidence" value="ECO:0007669"/>
    <property type="project" value="TreeGrafter"/>
</dbReference>
<dbReference type="InterPro" id="IPR001365">
    <property type="entry name" value="A_deaminase_dom"/>
</dbReference>
<protein>
    <recommendedName>
        <fullName evidence="3">adenosine deaminase</fullName>
        <ecNumber evidence="3">3.5.4.4</ecNumber>
    </recommendedName>
</protein>
<evidence type="ECO:0000256" key="4">
    <source>
        <dbReference type="ARBA" id="ARBA00022723"/>
    </source>
</evidence>
<dbReference type="EC" id="3.5.4.4" evidence="3"/>
<evidence type="ECO:0000313" key="9">
    <source>
        <dbReference type="Proteomes" id="UP000284277"/>
    </source>
</evidence>
<dbReference type="PANTHER" id="PTHR11409:SF43">
    <property type="entry name" value="ADENOSINE DEAMINASE"/>
    <property type="match status" value="1"/>
</dbReference>
<name>A0A419T6L1_9FIRM</name>
<dbReference type="RefSeq" id="WP_120196066.1">
    <property type="nucleotide sequence ID" value="NZ_MCIA01000008.1"/>
</dbReference>
<evidence type="ECO:0000313" key="8">
    <source>
        <dbReference type="EMBL" id="RKD33055.1"/>
    </source>
</evidence>
<dbReference type="OrthoDB" id="9779574at2"/>
<dbReference type="EMBL" id="MCIA01000008">
    <property type="protein sequence ID" value="RKD33055.1"/>
    <property type="molecule type" value="Genomic_DNA"/>
</dbReference>
<keyword evidence="4" id="KW-0479">Metal-binding</keyword>
<evidence type="ECO:0000259" key="7">
    <source>
        <dbReference type="Pfam" id="PF00962"/>
    </source>
</evidence>
<comment type="cofactor">
    <cofactor evidence="1">
        <name>Zn(2+)</name>
        <dbReference type="ChEBI" id="CHEBI:29105"/>
    </cofactor>
</comment>